<evidence type="ECO:0000256" key="3">
    <source>
        <dbReference type="ARBA" id="ARBA00023015"/>
    </source>
</evidence>
<dbReference type="AlphaFoldDB" id="A0A5Q0MEV8"/>
<organism evidence="10 11">
    <name type="scientific">Variovorax paradoxus</name>
    <dbReference type="NCBI Taxonomy" id="34073"/>
    <lineage>
        <taxon>Bacteria</taxon>
        <taxon>Pseudomonadati</taxon>
        <taxon>Pseudomonadota</taxon>
        <taxon>Betaproteobacteria</taxon>
        <taxon>Burkholderiales</taxon>
        <taxon>Comamonadaceae</taxon>
        <taxon>Variovorax</taxon>
    </lineage>
</organism>
<dbReference type="SUPFAM" id="SSF63592">
    <property type="entry name" value="Flagellar transcriptional activator FlhD"/>
    <property type="match status" value="1"/>
</dbReference>
<name>A0A5Q0MEV8_VARPD</name>
<dbReference type="GO" id="GO:1902208">
    <property type="term" value="P:regulation of bacterial-type flagellum assembly"/>
    <property type="evidence" value="ECO:0007669"/>
    <property type="project" value="UniProtKB-UniRule"/>
</dbReference>
<reference evidence="10 11" key="1">
    <citation type="submission" date="2019-10" db="EMBL/GenBank/DDBJ databases">
        <title>Complete genome sequence of Variovorax paradoxus 5C-2.</title>
        <authorList>
            <person name="Gogoleva N.E."/>
            <person name="Balkin A.S."/>
        </authorList>
    </citation>
    <scope>NUCLEOTIDE SEQUENCE [LARGE SCALE GENOMIC DNA]</scope>
    <source>
        <strain evidence="10 11">5C-2</strain>
    </source>
</reference>
<dbReference type="InterPro" id="IPR036194">
    <property type="entry name" value="FlhD_sf"/>
</dbReference>
<evidence type="ECO:0000256" key="1">
    <source>
        <dbReference type="ARBA" id="ARBA00022490"/>
    </source>
</evidence>
<keyword evidence="6 9" id="KW-0010">Activator</keyword>
<dbReference type="EMBL" id="CP045644">
    <property type="protein sequence ID" value="QFZ87214.1"/>
    <property type="molecule type" value="Genomic_DNA"/>
</dbReference>
<sequence length="128" mass="13928">MELDVENCNVNAGGVISKEIGEINLAYMLLAQKLVKRDRAEAMFRLGVGRELADLLMNMSLSQIVKLAASNFLLCSFRLDDRPMFAVVGEGKESALQQAHMSILMSARQAQAQAQAQPQMRKAGSASA</sequence>
<gene>
    <name evidence="9 10" type="primary">flhD</name>
    <name evidence="10" type="ORF">GFK26_32775</name>
</gene>
<keyword evidence="3 9" id="KW-0805">Transcription regulation</keyword>
<evidence type="ECO:0000256" key="6">
    <source>
        <dbReference type="ARBA" id="ARBA00023159"/>
    </source>
</evidence>
<evidence type="ECO:0000256" key="9">
    <source>
        <dbReference type="HAMAP-Rule" id="MF_00725"/>
    </source>
</evidence>
<feature type="disulfide bond" description="Interchain" evidence="9">
    <location>
        <position position="75"/>
    </location>
</feature>
<keyword evidence="2 9" id="KW-1005">Bacterial flagellum biogenesis</keyword>
<dbReference type="GO" id="GO:0044780">
    <property type="term" value="P:bacterial-type flagellum assembly"/>
    <property type="evidence" value="ECO:0007669"/>
    <property type="project" value="InterPro"/>
</dbReference>
<evidence type="ECO:0000256" key="8">
    <source>
        <dbReference type="ARBA" id="ARBA00025431"/>
    </source>
</evidence>
<evidence type="ECO:0000313" key="10">
    <source>
        <dbReference type="EMBL" id="QFZ87214.1"/>
    </source>
</evidence>
<dbReference type="GO" id="GO:0005737">
    <property type="term" value="C:cytoplasm"/>
    <property type="evidence" value="ECO:0007669"/>
    <property type="project" value="UniProtKB-SubCell"/>
</dbReference>
<dbReference type="Pfam" id="PF05247">
    <property type="entry name" value="FlhD"/>
    <property type="match status" value="1"/>
</dbReference>
<keyword evidence="10" id="KW-0966">Cell projection</keyword>
<evidence type="ECO:0000256" key="4">
    <source>
        <dbReference type="ARBA" id="ARBA00023125"/>
    </source>
</evidence>
<dbReference type="Proteomes" id="UP000326780">
    <property type="component" value="Chromosome"/>
</dbReference>
<dbReference type="NCBIfam" id="NF002783">
    <property type="entry name" value="PRK02909.1-1"/>
    <property type="match status" value="1"/>
</dbReference>
<evidence type="ECO:0000256" key="5">
    <source>
        <dbReference type="ARBA" id="ARBA00023157"/>
    </source>
</evidence>
<dbReference type="GO" id="GO:0045893">
    <property type="term" value="P:positive regulation of DNA-templated transcription"/>
    <property type="evidence" value="ECO:0007669"/>
    <property type="project" value="InterPro"/>
</dbReference>
<dbReference type="HAMAP" id="MF_00725">
    <property type="entry name" value="FlhD"/>
    <property type="match status" value="1"/>
</dbReference>
<protein>
    <recommendedName>
        <fullName evidence="9">Flagellar transcriptional regulator FlhD</fullName>
    </recommendedName>
</protein>
<proteinExistence type="inferred from homology"/>
<comment type="subcellular location">
    <subcellularLocation>
        <location evidence="9">Cytoplasm</location>
    </subcellularLocation>
</comment>
<evidence type="ECO:0000256" key="2">
    <source>
        <dbReference type="ARBA" id="ARBA00022795"/>
    </source>
</evidence>
<accession>A0A5Q0MEV8</accession>
<dbReference type="Gene3D" id="1.10.4000.10">
    <property type="entry name" value="Flagellar transcriptional activator FlhD"/>
    <property type="match status" value="1"/>
</dbReference>
<comment type="subunit">
    <text evidence="9">Homodimer; disulfide-linked. Forms a heterohexamer composed of two FlhC and four FlhD subunits. Each FlhC binds a FlhD dimer, forming a heterotrimer, and a hexamer assembles by dimerization of two heterotrimers.</text>
</comment>
<evidence type="ECO:0000313" key="11">
    <source>
        <dbReference type="Proteomes" id="UP000326780"/>
    </source>
</evidence>
<keyword evidence="10" id="KW-0282">Flagellum</keyword>
<keyword evidence="1 9" id="KW-0963">Cytoplasm</keyword>
<keyword evidence="10" id="KW-0969">Cilium</keyword>
<evidence type="ECO:0000256" key="7">
    <source>
        <dbReference type="ARBA" id="ARBA00023163"/>
    </source>
</evidence>
<comment type="function">
    <text evidence="8 9">Functions in complex with FlhC as a master transcriptional regulator that regulates transcription of several flagellar and non-flagellar operons by binding to their promoter region. Activates expression of class 2 flagellar genes, including fliA, which is a flagellum-specific sigma factor that turns on the class 3 genes. Also regulates genes whose products function in a variety of physiological pathways.</text>
</comment>
<dbReference type="GO" id="GO:0003677">
    <property type="term" value="F:DNA binding"/>
    <property type="evidence" value="ECO:0007669"/>
    <property type="project" value="UniProtKB-UniRule"/>
</dbReference>
<keyword evidence="7 9" id="KW-0804">Transcription</keyword>
<comment type="domain">
    <text evidence="9">The C-terminal region contains a putative helix-turn-helix (HTH) motif, suggesting that this region may bind DNA.</text>
</comment>
<keyword evidence="5 9" id="KW-1015">Disulfide bond</keyword>
<keyword evidence="4 9" id="KW-0238">DNA-binding</keyword>
<dbReference type="InterPro" id="IPR023559">
    <property type="entry name" value="Flagellar_FlhD"/>
</dbReference>
<comment type="similarity">
    <text evidence="9">Belongs to the FlhD family.</text>
</comment>